<organism evidence="10 11">
    <name type="scientific">Neolewinella agarilytica</name>
    <dbReference type="NCBI Taxonomy" id="478744"/>
    <lineage>
        <taxon>Bacteria</taxon>
        <taxon>Pseudomonadati</taxon>
        <taxon>Bacteroidota</taxon>
        <taxon>Saprospiria</taxon>
        <taxon>Saprospirales</taxon>
        <taxon>Lewinellaceae</taxon>
        <taxon>Neolewinella</taxon>
    </lineage>
</organism>
<dbReference type="PIRSF" id="PIRSF001480">
    <property type="entry name" value="Mannose-6-phosphate_isomerase"/>
    <property type="match status" value="1"/>
</dbReference>
<dbReference type="NCBIfam" id="TIGR00218">
    <property type="entry name" value="manA"/>
    <property type="match status" value="1"/>
</dbReference>
<dbReference type="InterPro" id="IPR014710">
    <property type="entry name" value="RmlC-like_jellyroll"/>
</dbReference>
<dbReference type="EC" id="5.3.1.8" evidence="3"/>
<feature type="active site" evidence="7">
    <location>
        <position position="281"/>
    </location>
</feature>
<dbReference type="GO" id="GO:0008270">
    <property type="term" value="F:zinc ion binding"/>
    <property type="evidence" value="ECO:0007669"/>
    <property type="project" value="InterPro"/>
</dbReference>
<keyword evidence="4 8" id="KW-0479">Metal-binding</keyword>
<keyword evidence="11" id="KW-1185">Reference proteome</keyword>
<dbReference type="PROSITE" id="PS00965">
    <property type="entry name" value="PMI_I_1"/>
    <property type="match status" value="1"/>
</dbReference>
<dbReference type="InParanoid" id="A0A1H9GPQ5"/>
<dbReference type="PRINTS" id="PR00714">
    <property type="entry name" value="MAN6PISMRASE"/>
</dbReference>
<reference evidence="11" key="1">
    <citation type="submission" date="2016-10" db="EMBL/GenBank/DDBJ databases">
        <authorList>
            <person name="Varghese N."/>
            <person name="Submissions S."/>
        </authorList>
    </citation>
    <scope>NUCLEOTIDE SEQUENCE [LARGE SCALE GENOMIC DNA]</scope>
    <source>
        <strain evidence="11">DSM 24740</strain>
    </source>
</reference>
<dbReference type="RefSeq" id="WP_090168358.1">
    <property type="nucleotide sequence ID" value="NZ_FOFB01000011.1"/>
</dbReference>
<evidence type="ECO:0000256" key="8">
    <source>
        <dbReference type="PIRSR" id="PIRSR001480-2"/>
    </source>
</evidence>
<accession>A0A1H9GPQ5</accession>
<evidence type="ECO:0000259" key="9">
    <source>
        <dbReference type="Pfam" id="PF20511"/>
    </source>
</evidence>
<feature type="binding site" evidence="8">
    <location>
        <position position="100"/>
    </location>
    <ligand>
        <name>Zn(2+)</name>
        <dbReference type="ChEBI" id="CHEBI:29105"/>
    </ligand>
</feature>
<evidence type="ECO:0000256" key="1">
    <source>
        <dbReference type="ARBA" id="ARBA00000757"/>
    </source>
</evidence>
<keyword evidence="6 10" id="KW-0413">Isomerase</keyword>
<gene>
    <name evidence="10" type="ORF">SAMN05444359_11149</name>
</gene>
<protein>
    <recommendedName>
        <fullName evidence="3">mannose-6-phosphate isomerase</fullName>
        <ecNumber evidence="3">5.3.1.8</ecNumber>
    </recommendedName>
</protein>
<dbReference type="CDD" id="cd07011">
    <property type="entry name" value="cupin_PMI_type_I_N"/>
    <property type="match status" value="1"/>
</dbReference>
<dbReference type="InterPro" id="IPR018050">
    <property type="entry name" value="Pmannose_isomerase-type1_CS"/>
</dbReference>
<dbReference type="AlphaFoldDB" id="A0A1H9GPQ5"/>
<evidence type="ECO:0000313" key="11">
    <source>
        <dbReference type="Proteomes" id="UP000199021"/>
    </source>
</evidence>
<feature type="domain" description="Phosphomannose isomerase type I catalytic" evidence="9">
    <location>
        <begin position="9"/>
        <end position="153"/>
    </location>
</feature>
<dbReference type="OrthoDB" id="9808275at2"/>
<dbReference type="Proteomes" id="UP000199021">
    <property type="component" value="Unassembled WGS sequence"/>
</dbReference>
<dbReference type="GO" id="GO:0009298">
    <property type="term" value="P:GDP-mannose biosynthetic process"/>
    <property type="evidence" value="ECO:0007669"/>
    <property type="project" value="InterPro"/>
</dbReference>
<dbReference type="GO" id="GO:0004476">
    <property type="term" value="F:mannose-6-phosphate isomerase activity"/>
    <property type="evidence" value="ECO:0007669"/>
    <property type="project" value="UniProtKB-EC"/>
</dbReference>
<dbReference type="InterPro" id="IPR001250">
    <property type="entry name" value="Man6P_Isoase-1"/>
</dbReference>
<dbReference type="STRING" id="478744.SAMN05444359_11149"/>
<name>A0A1H9GPQ5_9BACT</name>
<evidence type="ECO:0000256" key="4">
    <source>
        <dbReference type="ARBA" id="ARBA00022723"/>
    </source>
</evidence>
<keyword evidence="5 8" id="KW-0862">Zinc</keyword>
<evidence type="ECO:0000256" key="7">
    <source>
        <dbReference type="PIRSR" id="PIRSR001480-1"/>
    </source>
</evidence>
<dbReference type="InterPro" id="IPR016305">
    <property type="entry name" value="Mannose-6-P_Isomerase"/>
</dbReference>
<comment type="similarity">
    <text evidence="2">Belongs to the mannose-6-phosphate isomerase type 1 family.</text>
</comment>
<dbReference type="InterPro" id="IPR011051">
    <property type="entry name" value="RmlC_Cupin_sf"/>
</dbReference>
<evidence type="ECO:0000313" key="10">
    <source>
        <dbReference type="EMBL" id="SEQ51969.1"/>
    </source>
</evidence>
<dbReference type="EMBL" id="FOFB01000011">
    <property type="protein sequence ID" value="SEQ51969.1"/>
    <property type="molecule type" value="Genomic_DNA"/>
</dbReference>
<dbReference type="Pfam" id="PF20511">
    <property type="entry name" value="PMI_typeI_cat"/>
    <property type="match status" value="1"/>
</dbReference>
<sequence length="400" mass="45053">MRNTSATYLEGTLQHYDWGGYDYLATLTGKKMLKGKTTAELWLGDHPRAPARVLGQELSLRDLIRANPVKSLGETISHRYGDRLPFLFKVLDVREMLSIQVHPNKAAAERGFAREEACGPERTAPNRNYRDDNHKPELGVALTDFYLLHGFRDEECIAWTLQKVPGWEALQPILRKGGVQQLYEFVMSAEQSVVDRLLQPLIDSLPPYEKTSKEDIAHWIHKAVKKYSQEQHHDRGIFSICWFNIVHLLPGQAIYQDAGVPHAYLEGICVEIMANSDNVLRCGLTPKYIDVPELLAHISFCPVRPKLLTASETEEDWRIYPTPAPDFQLAVATPRAGKTLLLDTLRGPSVLFLLEGCLIEEGEGVKLDLSNRAVFVPAGSTILFQVKENTKVYRASPGKL</sequence>
<feature type="binding site" evidence="8">
    <location>
        <position position="137"/>
    </location>
    <ligand>
        <name>Zn(2+)</name>
        <dbReference type="ChEBI" id="CHEBI:29105"/>
    </ligand>
</feature>
<dbReference type="PANTHER" id="PTHR10309">
    <property type="entry name" value="MANNOSE-6-PHOSPHATE ISOMERASE"/>
    <property type="match status" value="1"/>
</dbReference>
<comment type="cofactor">
    <cofactor evidence="8">
        <name>Zn(2+)</name>
        <dbReference type="ChEBI" id="CHEBI:29105"/>
    </cofactor>
    <text evidence="8">Binds 1 zinc ion per subunit.</text>
</comment>
<dbReference type="GO" id="GO:0005975">
    <property type="term" value="P:carbohydrate metabolic process"/>
    <property type="evidence" value="ECO:0007669"/>
    <property type="project" value="InterPro"/>
</dbReference>
<feature type="binding site" evidence="8">
    <location>
        <position position="102"/>
    </location>
    <ligand>
        <name>Zn(2+)</name>
        <dbReference type="ChEBI" id="CHEBI:29105"/>
    </ligand>
</feature>
<evidence type="ECO:0000256" key="5">
    <source>
        <dbReference type="ARBA" id="ARBA00022833"/>
    </source>
</evidence>
<proteinExistence type="inferred from homology"/>
<dbReference type="Gene3D" id="2.60.120.10">
    <property type="entry name" value="Jelly Rolls"/>
    <property type="match status" value="2"/>
</dbReference>
<evidence type="ECO:0000256" key="2">
    <source>
        <dbReference type="ARBA" id="ARBA00010772"/>
    </source>
</evidence>
<dbReference type="Gene3D" id="1.10.441.10">
    <property type="entry name" value="Phosphomannose Isomerase, domain 2"/>
    <property type="match status" value="1"/>
</dbReference>
<comment type="catalytic activity">
    <reaction evidence="1">
        <text>D-mannose 6-phosphate = D-fructose 6-phosphate</text>
        <dbReference type="Rhea" id="RHEA:12356"/>
        <dbReference type="ChEBI" id="CHEBI:58735"/>
        <dbReference type="ChEBI" id="CHEBI:61527"/>
        <dbReference type="EC" id="5.3.1.8"/>
    </reaction>
</comment>
<dbReference type="PANTHER" id="PTHR10309:SF0">
    <property type="entry name" value="MANNOSE-6-PHOSPHATE ISOMERASE"/>
    <property type="match status" value="1"/>
</dbReference>
<feature type="binding site" evidence="8">
    <location>
        <position position="262"/>
    </location>
    <ligand>
        <name>Zn(2+)</name>
        <dbReference type="ChEBI" id="CHEBI:29105"/>
    </ligand>
</feature>
<evidence type="ECO:0000256" key="3">
    <source>
        <dbReference type="ARBA" id="ARBA00011956"/>
    </source>
</evidence>
<dbReference type="GO" id="GO:0005829">
    <property type="term" value="C:cytosol"/>
    <property type="evidence" value="ECO:0007669"/>
    <property type="project" value="TreeGrafter"/>
</dbReference>
<evidence type="ECO:0000256" key="6">
    <source>
        <dbReference type="ARBA" id="ARBA00023235"/>
    </source>
</evidence>
<dbReference type="InterPro" id="IPR046457">
    <property type="entry name" value="PMI_typeI_cat"/>
</dbReference>
<dbReference type="SUPFAM" id="SSF51182">
    <property type="entry name" value="RmlC-like cupins"/>
    <property type="match status" value="1"/>
</dbReference>